<comment type="caution">
    <text evidence="3">The sequence shown here is derived from an EMBL/GenBank/DDBJ whole genome shotgun (WGS) entry which is preliminary data.</text>
</comment>
<reference evidence="3" key="1">
    <citation type="submission" date="2019-10" db="EMBL/GenBank/DDBJ databases">
        <authorList>
            <consortium name="DOE Joint Genome Institute"/>
            <person name="Kuo A."/>
            <person name="Miyauchi S."/>
            <person name="Kiss E."/>
            <person name="Drula E."/>
            <person name="Kohler A."/>
            <person name="Sanchez-Garcia M."/>
            <person name="Andreopoulos B."/>
            <person name="Barry K.W."/>
            <person name="Bonito G."/>
            <person name="Buee M."/>
            <person name="Carver A."/>
            <person name="Chen C."/>
            <person name="Cichocki N."/>
            <person name="Clum A."/>
            <person name="Culley D."/>
            <person name="Crous P.W."/>
            <person name="Fauchery L."/>
            <person name="Girlanda M."/>
            <person name="Hayes R."/>
            <person name="Keri Z."/>
            <person name="LaButti K."/>
            <person name="Lipzen A."/>
            <person name="Lombard V."/>
            <person name="Magnuson J."/>
            <person name="Maillard F."/>
            <person name="Morin E."/>
            <person name="Murat C."/>
            <person name="Nolan M."/>
            <person name="Ohm R."/>
            <person name="Pangilinan J."/>
            <person name="Pereira M."/>
            <person name="Perotto S."/>
            <person name="Peter M."/>
            <person name="Riley R."/>
            <person name="Sitrit Y."/>
            <person name="Stielow B."/>
            <person name="Szollosi G."/>
            <person name="Zifcakova L."/>
            <person name="Stursova M."/>
            <person name="Spatafora J.W."/>
            <person name="Tedersoo L."/>
            <person name="Vaario L.-M."/>
            <person name="Yamada A."/>
            <person name="Yan M."/>
            <person name="Wang P."/>
            <person name="Xu J."/>
            <person name="Bruns T."/>
            <person name="Baldrian P."/>
            <person name="Vilgalys R."/>
            <person name="Henrissat B."/>
            <person name="Grigoriev I.V."/>
            <person name="Hibbett D."/>
            <person name="Nagy L.G."/>
            <person name="Martin F.M."/>
        </authorList>
    </citation>
    <scope>NUCLEOTIDE SEQUENCE</scope>
    <source>
        <strain evidence="3">BED1</strain>
    </source>
</reference>
<keyword evidence="4" id="KW-1185">Reference proteome</keyword>
<gene>
    <name evidence="3" type="ORF">L210DRAFT_2221491</name>
</gene>
<dbReference type="PROSITE" id="PS51257">
    <property type="entry name" value="PROKAR_LIPOPROTEIN"/>
    <property type="match status" value="1"/>
</dbReference>
<feature type="signal peptide" evidence="2">
    <location>
        <begin position="1"/>
        <end position="18"/>
    </location>
</feature>
<dbReference type="AlphaFoldDB" id="A0AAD4BCY4"/>
<evidence type="ECO:0000313" key="3">
    <source>
        <dbReference type="EMBL" id="KAF8421348.1"/>
    </source>
</evidence>
<feature type="chain" id="PRO_5042086263" description="Secreted protein" evidence="2">
    <location>
        <begin position="19"/>
        <end position="119"/>
    </location>
</feature>
<proteinExistence type="predicted"/>
<organism evidence="3 4">
    <name type="scientific">Boletus edulis BED1</name>
    <dbReference type="NCBI Taxonomy" id="1328754"/>
    <lineage>
        <taxon>Eukaryota</taxon>
        <taxon>Fungi</taxon>
        <taxon>Dikarya</taxon>
        <taxon>Basidiomycota</taxon>
        <taxon>Agaricomycotina</taxon>
        <taxon>Agaricomycetes</taxon>
        <taxon>Agaricomycetidae</taxon>
        <taxon>Boletales</taxon>
        <taxon>Boletineae</taxon>
        <taxon>Boletaceae</taxon>
        <taxon>Boletoideae</taxon>
        <taxon>Boletus</taxon>
    </lineage>
</organism>
<reference evidence="3" key="2">
    <citation type="journal article" date="2020" name="Nat. Commun.">
        <title>Large-scale genome sequencing of mycorrhizal fungi provides insights into the early evolution of symbiotic traits.</title>
        <authorList>
            <person name="Miyauchi S."/>
            <person name="Kiss E."/>
            <person name="Kuo A."/>
            <person name="Drula E."/>
            <person name="Kohler A."/>
            <person name="Sanchez-Garcia M."/>
            <person name="Morin E."/>
            <person name="Andreopoulos B."/>
            <person name="Barry K.W."/>
            <person name="Bonito G."/>
            <person name="Buee M."/>
            <person name="Carver A."/>
            <person name="Chen C."/>
            <person name="Cichocki N."/>
            <person name="Clum A."/>
            <person name="Culley D."/>
            <person name="Crous P.W."/>
            <person name="Fauchery L."/>
            <person name="Girlanda M."/>
            <person name="Hayes R.D."/>
            <person name="Keri Z."/>
            <person name="LaButti K."/>
            <person name="Lipzen A."/>
            <person name="Lombard V."/>
            <person name="Magnuson J."/>
            <person name="Maillard F."/>
            <person name="Murat C."/>
            <person name="Nolan M."/>
            <person name="Ohm R.A."/>
            <person name="Pangilinan J."/>
            <person name="Pereira M.F."/>
            <person name="Perotto S."/>
            <person name="Peter M."/>
            <person name="Pfister S."/>
            <person name="Riley R."/>
            <person name="Sitrit Y."/>
            <person name="Stielow J.B."/>
            <person name="Szollosi G."/>
            <person name="Zifcakova L."/>
            <person name="Stursova M."/>
            <person name="Spatafora J.W."/>
            <person name="Tedersoo L."/>
            <person name="Vaario L.M."/>
            <person name="Yamada A."/>
            <person name="Yan M."/>
            <person name="Wang P."/>
            <person name="Xu J."/>
            <person name="Bruns T."/>
            <person name="Baldrian P."/>
            <person name="Vilgalys R."/>
            <person name="Dunand C."/>
            <person name="Henrissat B."/>
            <person name="Grigoriev I.V."/>
            <person name="Hibbett D."/>
            <person name="Nagy L.G."/>
            <person name="Martin F.M."/>
        </authorList>
    </citation>
    <scope>NUCLEOTIDE SEQUENCE</scope>
    <source>
        <strain evidence="3">BED1</strain>
    </source>
</reference>
<accession>A0AAD4BCY4</accession>
<dbReference type="EMBL" id="WHUW01000142">
    <property type="protein sequence ID" value="KAF8421348.1"/>
    <property type="molecule type" value="Genomic_DNA"/>
</dbReference>
<evidence type="ECO:0000256" key="2">
    <source>
        <dbReference type="SAM" id="SignalP"/>
    </source>
</evidence>
<evidence type="ECO:0000313" key="4">
    <source>
        <dbReference type="Proteomes" id="UP001194468"/>
    </source>
</evidence>
<keyword evidence="2" id="KW-0732">Signal</keyword>
<protein>
    <recommendedName>
        <fullName evidence="5">Secreted protein</fullName>
    </recommendedName>
</protein>
<name>A0AAD4BCY4_BOLED</name>
<sequence>MICFRFQGMYVIWVGCLGESTQTISANTEPTFPSVHHRWTWHTSISSAWMSASHWKHGPGEQAPKTPPELIQQGTRWRIMGTMHKDRSVSPFHQPCSVDGGPLLPRMTDPSMEISNRHR</sequence>
<feature type="region of interest" description="Disordered" evidence="1">
    <location>
        <begin position="87"/>
        <end position="119"/>
    </location>
</feature>
<evidence type="ECO:0008006" key="5">
    <source>
        <dbReference type="Google" id="ProtNLM"/>
    </source>
</evidence>
<evidence type="ECO:0000256" key="1">
    <source>
        <dbReference type="SAM" id="MobiDB-lite"/>
    </source>
</evidence>
<dbReference type="Proteomes" id="UP001194468">
    <property type="component" value="Unassembled WGS sequence"/>
</dbReference>